<dbReference type="AlphaFoldDB" id="A0A523QHH0"/>
<dbReference type="GO" id="GO:0016301">
    <property type="term" value="F:kinase activity"/>
    <property type="evidence" value="ECO:0007669"/>
    <property type="project" value="UniProtKB-KW"/>
</dbReference>
<dbReference type="EMBL" id="SOKU01000277">
    <property type="protein sequence ID" value="TES84944.1"/>
    <property type="molecule type" value="Genomic_DNA"/>
</dbReference>
<protein>
    <submittedName>
        <fullName evidence="1">Serine kinase</fullName>
    </submittedName>
</protein>
<sequence length="114" mass="12527">MKLRKLVEEFDLEVKCGANELDREIRGGYVSDLLSDVIANGRAGDLWITLQIHRNIVGVASLKDLAAIVIINGRQPEEETIKKAENEAIPIVVSKLPAFELVGRLYDAGISGTR</sequence>
<dbReference type="InterPro" id="IPR028979">
    <property type="entry name" value="Ser_kin/Pase_Hpr-like_N_sf"/>
</dbReference>
<organism evidence="1 2">
    <name type="scientific">Aerophobetes bacterium</name>
    <dbReference type="NCBI Taxonomy" id="2030807"/>
    <lineage>
        <taxon>Bacteria</taxon>
        <taxon>Candidatus Aerophobota</taxon>
    </lineage>
</organism>
<dbReference type="Proteomes" id="UP000320781">
    <property type="component" value="Unassembled WGS sequence"/>
</dbReference>
<keyword evidence="1" id="KW-0808">Transferase</keyword>
<reference evidence="1 2" key="1">
    <citation type="submission" date="2019-03" db="EMBL/GenBank/DDBJ databases">
        <title>Metabolic potential of uncultured bacteria and archaea associated with petroleum seepage in deep-sea sediments.</title>
        <authorList>
            <person name="Dong X."/>
            <person name="Hubert C."/>
        </authorList>
    </citation>
    <scope>NUCLEOTIDE SEQUENCE [LARGE SCALE GENOMIC DNA]</scope>
    <source>
        <strain evidence="1">E44_bin92</strain>
    </source>
</reference>
<dbReference type="SUPFAM" id="SSF75138">
    <property type="entry name" value="HprK N-terminal domain-like"/>
    <property type="match status" value="1"/>
</dbReference>
<proteinExistence type="predicted"/>
<comment type="caution">
    <text evidence="1">The sequence shown here is derived from an EMBL/GenBank/DDBJ whole genome shotgun (WGS) entry which is preliminary data.</text>
</comment>
<gene>
    <name evidence="1" type="ORF">E3J95_05675</name>
</gene>
<evidence type="ECO:0000313" key="2">
    <source>
        <dbReference type="Proteomes" id="UP000320781"/>
    </source>
</evidence>
<keyword evidence="1" id="KW-0418">Kinase</keyword>
<name>A0A523QHH0_UNCAE</name>
<accession>A0A523QHH0</accession>
<evidence type="ECO:0000313" key="1">
    <source>
        <dbReference type="EMBL" id="TES84944.1"/>
    </source>
</evidence>
<dbReference type="Gene3D" id="3.40.1390.20">
    <property type="entry name" value="HprK N-terminal domain-like"/>
    <property type="match status" value="1"/>
</dbReference>